<comment type="caution">
    <text evidence="1">The sequence shown here is derived from an EMBL/GenBank/DDBJ whole genome shotgun (WGS) entry which is preliminary data.</text>
</comment>
<protein>
    <submittedName>
        <fullName evidence="1">Uncharacterized protein</fullName>
    </submittedName>
</protein>
<sequence>MWGKLLILTSSTVVYDNNEAEKTCFNLFYDSYSKETVTLYGSCINEINVDEGWCIVECATCNIDLLIKLDYLIKECSIKVTKVNNTWKEHGHTSSFVCIVSHPHDFPKQVTMGYWKDKEVVQESKGIEYTRYQYTTPTCHGSAGAFVYILGVSDISAKHYHVYLGVRNVGYNYCSTGKERKNQ</sequence>
<evidence type="ECO:0000313" key="2">
    <source>
        <dbReference type="Proteomes" id="UP001497497"/>
    </source>
</evidence>
<organism evidence="1 2">
    <name type="scientific">Lymnaea stagnalis</name>
    <name type="common">Great pond snail</name>
    <name type="synonym">Helix stagnalis</name>
    <dbReference type="NCBI Taxonomy" id="6523"/>
    <lineage>
        <taxon>Eukaryota</taxon>
        <taxon>Metazoa</taxon>
        <taxon>Spiralia</taxon>
        <taxon>Lophotrochozoa</taxon>
        <taxon>Mollusca</taxon>
        <taxon>Gastropoda</taxon>
        <taxon>Heterobranchia</taxon>
        <taxon>Euthyneura</taxon>
        <taxon>Panpulmonata</taxon>
        <taxon>Hygrophila</taxon>
        <taxon>Lymnaeoidea</taxon>
        <taxon>Lymnaeidae</taxon>
        <taxon>Lymnaea</taxon>
    </lineage>
</organism>
<dbReference type="EMBL" id="CAXITT010000053">
    <property type="protein sequence ID" value="CAL1529659.1"/>
    <property type="molecule type" value="Genomic_DNA"/>
</dbReference>
<name>A0AAV2HB35_LYMST</name>
<gene>
    <name evidence="1" type="ORF">GSLYS_00003814001</name>
</gene>
<evidence type="ECO:0000313" key="1">
    <source>
        <dbReference type="EMBL" id="CAL1529659.1"/>
    </source>
</evidence>
<dbReference type="Proteomes" id="UP001497497">
    <property type="component" value="Unassembled WGS sequence"/>
</dbReference>
<reference evidence="1 2" key="1">
    <citation type="submission" date="2024-04" db="EMBL/GenBank/DDBJ databases">
        <authorList>
            <consortium name="Genoscope - CEA"/>
            <person name="William W."/>
        </authorList>
    </citation>
    <scope>NUCLEOTIDE SEQUENCE [LARGE SCALE GENOMIC DNA]</scope>
</reference>
<dbReference type="AlphaFoldDB" id="A0AAV2HB35"/>
<keyword evidence="2" id="KW-1185">Reference proteome</keyword>
<proteinExistence type="predicted"/>
<accession>A0AAV2HB35</accession>